<dbReference type="PANTHER" id="PTHR43403:SF1">
    <property type="entry name" value="NAD-SPECIFIC GLUTAMATE DEHYDROGENASE"/>
    <property type="match status" value="1"/>
</dbReference>
<dbReference type="PIRSF" id="PIRSF036761">
    <property type="entry name" value="GDH_Mll4104"/>
    <property type="match status" value="1"/>
</dbReference>
<dbReference type="InterPro" id="IPR046346">
    <property type="entry name" value="Aminoacid_DH-like_N_sf"/>
</dbReference>
<dbReference type="InterPro" id="IPR049059">
    <property type="entry name" value="NAD_Glu_DH_HM1"/>
</dbReference>
<dbReference type="InterPro" id="IPR007780">
    <property type="entry name" value="NAD_Glu_DH_bac"/>
</dbReference>
<dbReference type="Pfam" id="PF21078">
    <property type="entry name" value="GDH_HM3"/>
    <property type="match status" value="1"/>
</dbReference>
<dbReference type="Gene3D" id="3.40.50.720">
    <property type="entry name" value="NAD(P)-binding Rossmann-like Domain"/>
    <property type="match status" value="1"/>
</dbReference>
<dbReference type="Pfam" id="PF21076">
    <property type="entry name" value="GDH_ACT2"/>
    <property type="match status" value="1"/>
</dbReference>
<gene>
    <name evidence="7" type="ORF">ABEG18_19760</name>
</gene>
<dbReference type="InterPro" id="IPR049058">
    <property type="entry name" value="NAD_Glu_DH_HM2"/>
</dbReference>
<dbReference type="GO" id="GO:0004069">
    <property type="term" value="F:L-aspartate:2-oxoglutarate aminotransferase activity"/>
    <property type="evidence" value="ECO:0007669"/>
    <property type="project" value="InterPro"/>
</dbReference>
<feature type="domain" description="NAD-specific glutamate dehydrogenase C-terminal" evidence="3">
    <location>
        <begin position="1276"/>
        <end position="1611"/>
    </location>
</feature>
<dbReference type="InterPro" id="IPR036291">
    <property type="entry name" value="NAD(P)-bd_dom_sf"/>
</dbReference>
<dbReference type="EMBL" id="CP157484">
    <property type="protein sequence ID" value="XBO37934.1"/>
    <property type="molecule type" value="Genomic_DNA"/>
</dbReference>
<feature type="domain" description="NAD-glutamate dehydrogenase N-terminal ACT1" evidence="4">
    <location>
        <begin position="35"/>
        <end position="181"/>
    </location>
</feature>
<organism evidence="7">
    <name type="scientific">Alsobacter sp. KACC 23698</name>
    <dbReference type="NCBI Taxonomy" id="3149229"/>
    <lineage>
        <taxon>Bacteria</taxon>
        <taxon>Pseudomonadati</taxon>
        <taxon>Pseudomonadota</taxon>
        <taxon>Alphaproteobacteria</taxon>
        <taxon>Hyphomicrobiales</taxon>
        <taxon>Alsobacteraceae</taxon>
        <taxon>Alsobacter</taxon>
    </lineage>
</organism>
<protein>
    <submittedName>
        <fullName evidence="7">NAD-glutamate dehydrogenase</fullName>
        <ecNumber evidence="7">1.4.1.2</ecNumber>
    </submittedName>
</protein>
<feature type="domain" description="NAD-glutamate dehydrogenase ACT2" evidence="5">
    <location>
        <begin position="411"/>
        <end position="499"/>
    </location>
</feature>
<evidence type="ECO:0000259" key="5">
    <source>
        <dbReference type="Pfam" id="PF21076"/>
    </source>
</evidence>
<dbReference type="InterPro" id="IPR049062">
    <property type="entry name" value="NAD_Glu_DH_ACT2"/>
</dbReference>
<dbReference type="InterPro" id="IPR028971">
    <property type="entry name" value="NAD-GDH_cat"/>
</dbReference>
<feature type="domain" description="NAD-glutamate dehydrogenase ACT3" evidence="6">
    <location>
        <begin position="560"/>
        <end position="635"/>
    </location>
</feature>
<dbReference type="InterPro" id="IPR049064">
    <property type="entry name" value="NAD_Glu_DH_ACT3"/>
</dbReference>
<dbReference type="GO" id="GO:0006538">
    <property type="term" value="P:L-glutamate catabolic process"/>
    <property type="evidence" value="ECO:0007669"/>
    <property type="project" value="InterPro"/>
</dbReference>
<dbReference type="PANTHER" id="PTHR43403">
    <property type="entry name" value="NAD-SPECIFIC GLUTAMATE DEHYDROGENASE"/>
    <property type="match status" value="1"/>
</dbReference>
<evidence type="ECO:0000259" key="2">
    <source>
        <dbReference type="Pfam" id="PF05088"/>
    </source>
</evidence>
<feature type="domain" description="NAD-glutamate dehydrogenase catalytic" evidence="2">
    <location>
        <begin position="737"/>
        <end position="1231"/>
    </location>
</feature>
<dbReference type="EC" id="1.4.1.2" evidence="7"/>
<sequence length="1616" mass="176703">MLKRDRDARQGLVSAIVDALPPTGPSGPEGVPPSFVEALYSRVSPEDLALYSPEDLARFAVSAFEHLGAPRQSGREDIRITDRRAVVGGHERDLSILEVVNDNMPFLLDSTLAELTDRGVEIRFVAHPIVAVERGADGRLVRFAGEALAGGQTGTRRESLIQVHLDRLDGEEAKQRLSEALAKVYSDVRVAVRDWAPMRGRIAEVIHAYKTNPPPLPSDEIAEAVSFLDWLAADNFTLLGVREYRMPEGDVAADPVEGSGLGILSDPAVKVLRRGRELVAMTPEIRTFLKEPVPLIVTKASVKSRVHRRVHLDYVGVKLFTQDGLLSGELRIVGLFTSSAYTETTGAIPYVRHKVAQVIRRAGYDPASYSGRALLNVLESYPRDELFQVGVDQLLRFATDILTLYERPRVRVLARLDRFDRFVSVLVYIPKDRYDTQVRVRVGQLLAQLYKGRLSAAYPAYPEGPLARTHYIIGRDEGKTPVVDRADLEDAVNAVVRTWGDALSDALGDSLEGSRARALAGRFANAFSAAYREAFGAAQAMADIAVIERLSDEAPRAVRVERRDADEATRVNLKVFTYGRPLPLSERVPLLENMGFRVLNERTYRVLPDGAPETARVWLHDMALERFQGGEIDVEGLRPKLEAALMALFRGLAESDGYNALVLEAGLGWRDVAALRTLSRYLQQARVPFSQDYMWTTLARHAGLAAMLVELIYARFDPRPEADAGRAGREAEIRGRLEAGLSAIDSLDEDRILRHFVNLVEASVRTSFFQLGPDGKARIPIAFKFESRKVEELPLPRPLYEIYVHSPRVEGVHLRFGKVARGGLRWSDRRQDFRTEVLGLVKAQQVKNAVIVPVGAKGGFVAKRLPPPSDRQAWMAEGVAAYREFVGTLLDLTDNIVGDAIAPPADTVRHDPNDPYLVVAADKGTATFSDIANALSIEHHHWLGDAFASGGSVGYDHKKMGITARGAWEAVKRHFREMDVDIQTTPFTVVGVGDMSGDVFGNGMLLSPQIRLLAAFDHRDIFIDPDPDPARSLAERQRLFDLPRSSWQDYDKALISPGGGVFPRTLKSIPLSPEARAAIGLDVAEATPADVMKAILKAKVDLLWFGGIGTYVRSTGETDDQVGDRANDAIRIAGTDVAVKVIGEGANLGVTQLGRIEAARRGVRLNTDAIDNSAGVNTSDVEVNIKIALAVPAGDGRLDAEARSALLAEMTDDVGRLVLRNNYLQTLAISLSQARGREDFGFARRLMQTLEAAGQLDRTVELLPDEAVLAERDRRGETLTRPELAVLLAYSKLALHDALLDSRVPDDPYLATELVRYFPRMLVDRFPDAVEHHRLRREIIATQLANAIINRGGSTVVTRLVDQTGADAPTIAAAYAATRDSYDLIALNGAIDALDGKIPGELQLQLYRTVQDLLLSRMVWFIRHVDWTSQTLDAVIGRFRSGVAAIDAARDSALDQAGHEAIRRRADALSAAGTPSDLAERLAALPALEAAPDIVVVAEKSGRPVAEVAAIHFAVASRFRLGALMAAAQDIPAGDYYDRLALDRALATIESAHRSLTSEVAAIGPSDGVSAVDEWARRRGPSLDRIVQSVETIAGSGLTLSKLTVAASLLADLARQ</sequence>
<accession>A0AAU7JCY6</accession>
<dbReference type="InterPro" id="IPR048381">
    <property type="entry name" value="GDH_C"/>
</dbReference>
<dbReference type="Pfam" id="PF21077">
    <property type="entry name" value="GDH_ACT3"/>
    <property type="match status" value="1"/>
</dbReference>
<dbReference type="SUPFAM" id="SSF51735">
    <property type="entry name" value="NAD(P)-binding Rossmann-fold domains"/>
    <property type="match status" value="1"/>
</dbReference>
<evidence type="ECO:0000313" key="7">
    <source>
        <dbReference type="EMBL" id="XBO37934.1"/>
    </source>
</evidence>
<reference evidence="7" key="1">
    <citation type="submission" date="2024-05" db="EMBL/GenBank/DDBJ databases">
        <authorList>
            <person name="Kim S."/>
            <person name="Heo J."/>
            <person name="Choi H."/>
            <person name="Choi Y."/>
            <person name="Kwon S.-W."/>
            <person name="Kim Y."/>
        </authorList>
    </citation>
    <scope>NUCLEOTIDE SEQUENCE</scope>
    <source>
        <strain evidence="7">KACC 23698</strain>
    </source>
</reference>
<evidence type="ECO:0000256" key="1">
    <source>
        <dbReference type="ARBA" id="ARBA00023002"/>
    </source>
</evidence>
<dbReference type="SUPFAM" id="SSF53223">
    <property type="entry name" value="Aminoacid dehydrogenase-like, N-terminal domain"/>
    <property type="match status" value="1"/>
</dbReference>
<dbReference type="Pfam" id="PF21075">
    <property type="entry name" value="GDH_ACT1"/>
    <property type="match status" value="1"/>
</dbReference>
<dbReference type="GO" id="GO:0004352">
    <property type="term" value="F:glutamate dehydrogenase (NAD+) activity"/>
    <property type="evidence" value="ECO:0007669"/>
    <property type="project" value="UniProtKB-EC"/>
</dbReference>
<dbReference type="Pfam" id="PF21079">
    <property type="entry name" value="GDH_HM2"/>
    <property type="match status" value="1"/>
</dbReference>
<dbReference type="Pfam" id="PF21074">
    <property type="entry name" value="GDH_C"/>
    <property type="match status" value="1"/>
</dbReference>
<dbReference type="InterPro" id="IPR049056">
    <property type="entry name" value="NAD_Glu_DH_HM3"/>
</dbReference>
<dbReference type="Pfam" id="PF21073">
    <property type="entry name" value="GDH_HM1"/>
    <property type="match status" value="1"/>
</dbReference>
<dbReference type="Pfam" id="PF05088">
    <property type="entry name" value="Bac_GDH_CD"/>
    <property type="match status" value="1"/>
</dbReference>
<proteinExistence type="predicted"/>
<evidence type="ECO:0000259" key="3">
    <source>
        <dbReference type="Pfam" id="PF21074"/>
    </source>
</evidence>
<dbReference type="InterPro" id="IPR024727">
    <property type="entry name" value="NAD_Glu_DH_N_ACT1"/>
</dbReference>
<name>A0AAU7JCY6_9HYPH</name>
<evidence type="ECO:0000259" key="4">
    <source>
        <dbReference type="Pfam" id="PF21075"/>
    </source>
</evidence>
<evidence type="ECO:0000259" key="6">
    <source>
        <dbReference type="Pfam" id="PF21077"/>
    </source>
</evidence>
<dbReference type="RefSeq" id="WP_406854760.1">
    <property type="nucleotide sequence ID" value="NZ_CP157484.1"/>
</dbReference>
<keyword evidence="1 7" id="KW-0560">Oxidoreductase</keyword>